<dbReference type="AlphaFoldDB" id="A0A366K9J5"/>
<evidence type="ECO:0000313" key="1">
    <source>
        <dbReference type="EMBL" id="RBP97997.1"/>
    </source>
</evidence>
<proteinExistence type="predicted"/>
<dbReference type="RefSeq" id="WP_113859681.1">
    <property type="nucleotide sequence ID" value="NZ_PDCG01000002.1"/>
</dbReference>
<dbReference type="Gene3D" id="3.40.50.300">
    <property type="entry name" value="P-loop containing nucleotide triphosphate hydrolases"/>
    <property type="match status" value="1"/>
</dbReference>
<dbReference type="Proteomes" id="UP000252530">
    <property type="component" value="Unassembled WGS sequence"/>
</dbReference>
<dbReference type="OrthoDB" id="7875923at2"/>
<accession>A0A366K9J5</accession>
<gene>
    <name evidence="1" type="ORF">CRD60_02110</name>
</gene>
<dbReference type="InterPro" id="IPR027417">
    <property type="entry name" value="P-loop_NTPase"/>
</dbReference>
<keyword evidence="2" id="KW-1185">Reference proteome</keyword>
<evidence type="ECO:0008006" key="3">
    <source>
        <dbReference type="Google" id="ProtNLM"/>
    </source>
</evidence>
<organism evidence="1 2">
    <name type="scientific">Bifidobacterium aemilianum</name>
    <dbReference type="NCBI Taxonomy" id="2493120"/>
    <lineage>
        <taxon>Bacteria</taxon>
        <taxon>Bacillati</taxon>
        <taxon>Actinomycetota</taxon>
        <taxon>Actinomycetes</taxon>
        <taxon>Bifidobacteriales</taxon>
        <taxon>Bifidobacteriaceae</taxon>
        <taxon>Bifidobacterium</taxon>
    </lineage>
</organism>
<reference evidence="1 2" key="1">
    <citation type="submission" date="2017-10" db="EMBL/GenBank/DDBJ databases">
        <title>Bifidobacterium xylocopum sp. nov. and Bifidobacterium aemilianum sp. nov., from the carpenter bee (Xylocopa violacea) digestive tract.</title>
        <authorList>
            <person name="Alberoni D."/>
            <person name="Baffoni L."/>
            <person name="Di Gioia D."/>
            <person name="Gaggia F."/>
            <person name="Biavati B."/>
        </authorList>
    </citation>
    <scope>NUCLEOTIDE SEQUENCE [LARGE SCALE GENOMIC DNA]</scope>
    <source>
        <strain evidence="1 2">XV10</strain>
    </source>
</reference>
<sequence length="106" mass="11979">MQTADVLTHIKWVRSEGRSVLVICHDLPNVFALCDRIVVLRQGPVTGIHRSDQTSYEQIIAEIAGVLNGQEDARSTIDPQQYGNLTKQRRLIDRTMYMQQTQGVQG</sequence>
<comment type="caution">
    <text evidence="1">The sequence shown here is derived from an EMBL/GenBank/DDBJ whole genome shotgun (WGS) entry which is preliminary data.</text>
</comment>
<dbReference type="EMBL" id="PDCG01000002">
    <property type="protein sequence ID" value="RBP97997.1"/>
    <property type="molecule type" value="Genomic_DNA"/>
</dbReference>
<name>A0A366K9J5_9BIFI</name>
<protein>
    <recommendedName>
        <fullName evidence="3">ABC transporter ATP-binding protein</fullName>
    </recommendedName>
</protein>
<evidence type="ECO:0000313" key="2">
    <source>
        <dbReference type="Proteomes" id="UP000252530"/>
    </source>
</evidence>
<dbReference type="SUPFAM" id="SSF52540">
    <property type="entry name" value="P-loop containing nucleoside triphosphate hydrolases"/>
    <property type="match status" value="1"/>
</dbReference>